<dbReference type="InterPro" id="IPR019823">
    <property type="entry name" value="Mechanosensitive_channel_CS"/>
</dbReference>
<dbReference type="NCBIfam" id="TIGR00220">
    <property type="entry name" value="mscL"/>
    <property type="match status" value="1"/>
</dbReference>
<dbReference type="GO" id="GO:0005886">
    <property type="term" value="C:plasma membrane"/>
    <property type="evidence" value="ECO:0007669"/>
    <property type="project" value="UniProtKB-SubCell"/>
</dbReference>
<keyword evidence="9" id="KW-0407">Ion channel</keyword>
<evidence type="ECO:0000256" key="9">
    <source>
        <dbReference type="ARBA" id="ARBA00023303"/>
    </source>
</evidence>
<evidence type="ECO:0000256" key="2">
    <source>
        <dbReference type="ARBA" id="ARBA00007254"/>
    </source>
</evidence>
<reference evidence="12" key="1">
    <citation type="journal article" date="2020" name="Fungal Divers.">
        <title>Resolving the Mortierellaceae phylogeny through synthesis of multi-gene phylogenetics and phylogenomics.</title>
        <authorList>
            <person name="Vandepol N."/>
            <person name="Liber J."/>
            <person name="Desiro A."/>
            <person name="Na H."/>
            <person name="Kennedy M."/>
            <person name="Barry K."/>
            <person name="Grigoriev I.V."/>
            <person name="Miller A.N."/>
            <person name="O'Donnell K."/>
            <person name="Stajich J.E."/>
            <person name="Bonito G."/>
        </authorList>
    </citation>
    <scope>NUCLEOTIDE SEQUENCE</scope>
    <source>
        <strain evidence="12">NVP60</strain>
    </source>
</reference>
<evidence type="ECO:0000256" key="8">
    <source>
        <dbReference type="ARBA" id="ARBA00023136"/>
    </source>
</evidence>
<keyword evidence="3" id="KW-0813">Transport</keyword>
<keyword evidence="5 11" id="KW-0812">Transmembrane</keyword>
<dbReference type="SUPFAM" id="SSF81330">
    <property type="entry name" value="Gated mechanosensitive channel"/>
    <property type="match status" value="1"/>
</dbReference>
<gene>
    <name evidence="12" type="ORF">BGZ97_004006</name>
</gene>
<dbReference type="InterPro" id="IPR036019">
    <property type="entry name" value="MscL_channel"/>
</dbReference>
<feature type="region of interest" description="Disordered" evidence="10">
    <location>
        <begin position="1"/>
        <end position="25"/>
    </location>
</feature>
<evidence type="ECO:0000313" key="12">
    <source>
        <dbReference type="EMBL" id="KAG0318284.1"/>
    </source>
</evidence>
<evidence type="ECO:0000256" key="1">
    <source>
        <dbReference type="ARBA" id="ARBA00004651"/>
    </source>
</evidence>
<dbReference type="Pfam" id="PF01741">
    <property type="entry name" value="MscL"/>
    <property type="match status" value="1"/>
</dbReference>
<sequence>MSAYDKEAAAYELEEPTSPTQDKVKKRGFNPVKAVVGGISQGSQAVVGGIGQGASAVRGGISQVEKGVSKAGDTLGKVPGVNYGVSFFADYRKFMDRGNVIDLAVAVVIGAAFTAIVTSLVTDIITPIIALASGKNLEENFIILRHNPDTTTTYGTRAQAQADHSITWNWGNFIQTVLNFFIISACVFLIVKVYQVGRNTSTQVTEKTCDYCIKKIPIEAVRCPECTTWLDWDACTKVKNMERLAAGEGLNTTGLPSMPVPMPFNPMGLAAGAASNGGVDTISHF</sequence>
<comment type="caution">
    <text evidence="12">The sequence shown here is derived from an EMBL/GenBank/DDBJ whole genome shotgun (WGS) entry which is preliminary data.</text>
</comment>
<dbReference type="AlphaFoldDB" id="A0A9P6RGL7"/>
<organism evidence="12 13">
    <name type="scientific">Linnemannia gamsii</name>
    <dbReference type="NCBI Taxonomy" id="64522"/>
    <lineage>
        <taxon>Eukaryota</taxon>
        <taxon>Fungi</taxon>
        <taxon>Fungi incertae sedis</taxon>
        <taxon>Mucoromycota</taxon>
        <taxon>Mortierellomycotina</taxon>
        <taxon>Mortierellomycetes</taxon>
        <taxon>Mortierellales</taxon>
        <taxon>Mortierellaceae</taxon>
        <taxon>Linnemannia</taxon>
    </lineage>
</organism>
<comment type="subcellular location">
    <subcellularLocation>
        <location evidence="1">Cell membrane</location>
        <topology evidence="1">Multi-pass membrane protein</topology>
    </subcellularLocation>
</comment>
<dbReference type="Proteomes" id="UP000823405">
    <property type="component" value="Unassembled WGS sequence"/>
</dbReference>
<keyword evidence="7" id="KW-0406">Ion transport</keyword>
<evidence type="ECO:0000256" key="3">
    <source>
        <dbReference type="ARBA" id="ARBA00022448"/>
    </source>
</evidence>
<keyword evidence="6 11" id="KW-1133">Transmembrane helix</keyword>
<dbReference type="OrthoDB" id="10010920at2759"/>
<dbReference type="PANTHER" id="PTHR30266:SF2">
    <property type="entry name" value="LARGE-CONDUCTANCE MECHANOSENSITIVE CHANNEL"/>
    <property type="match status" value="1"/>
</dbReference>
<evidence type="ECO:0000256" key="5">
    <source>
        <dbReference type="ARBA" id="ARBA00022692"/>
    </source>
</evidence>
<evidence type="ECO:0000256" key="7">
    <source>
        <dbReference type="ARBA" id="ARBA00023065"/>
    </source>
</evidence>
<dbReference type="GO" id="GO:0008381">
    <property type="term" value="F:mechanosensitive monoatomic ion channel activity"/>
    <property type="evidence" value="ECO:0007669"/>
    <property type="project" value="InterPro"/>
</dbReference>
<keyword evidence="13" id="KW-1185">Reference proteome</keyword>
<protein>
    <recommendedName>
        <fullName evidence="14">Gated mechanosensitive channel</fullName>
    </recommendedName>
</protein>
<evidence type="ECO:0000256" key="11">
    <source>
        <dbReference type="SAM" id="Phobius"/>
    </source>
</evidence>
<dbReference type="InterPro" id="IPR001185">
    <property type="entry name" value="MS_channel"/>
</dbReference>
<evidence type="ECO:0000256" key="6">
    <source>
        <dbReference type="ARBA" id="ARBA00022989"/>
    </source>
</evidence>
<dbReference type="PROSITE" id="PS01327">
    <property type="entry name" value="MSCL"/>
    <property type="match status" value="1"/>
</dbReference>
<evidence type="ECO:0000256" key="10">
    <source>
        <dbReference type="SAM" id="MobiDB-lite"/>
    </source>
</evidence>
<dbReference type="EMBL" id="JAAAIN010000198">
    <property type="protein sequence ID" value="KAG0318284.1"/>
    <property type="molecule type" value="Genomic_DNA"/>
</dbReference>
<evidence type="ECO:0000313" key="13">
    <source>
        <dbReference type="Proteomes" id="UP000823405"/>
    </source>
</evidence>
<keyword evidence="4" id="KW-1003">Cell membrane</keyword>
<evidence type="ECO:0000256" key="4">
    <source>
        <dbReference type="ARBA" id="ARBA00022475"/>
    </source>
</evidence>
<dbReference type="PANTHER" id="PTHR30266">
    <property type="entry name" value="MECHANOSENSITIVE CHANNEL MSCL"/>
    <property type="match status" value="1"/>
</dbReference>
<feature type="transmembrane region" description="Helical" evidence="11">
    <location>
        <begin position="173"/>
        <end position="191"/>
    </location>
</feature>
<dbReference type="Gene3D" id="1.10.1200.120">
    <property type="entry name" value="Large-conductance mechanosensitive channel, MscL, domain 1"/>
    <property type="match status" value="1"/>
</dbReference>
<name>A0A9P6RGL7_9FUNG</name>
<accession>A0A9P6RGL7</accession>
<proteinExistence type="inferred from homology"/>
<keyword evidence="8 11" id="KW-0472">Membrane</keyword>
<evidence type="ECO:0008006" key="14">
    <source>
        <dbReference type="Google" id="ProtNLM"/>
    </source>
</evidence>
<comment type="similarity">
    <text evidence="2">Belongs to the MscL family.</text>
</comment>
<dbReference type="InterPro" id="IPR037673">
    <property type="entry name" value="MSC/AndL"/>
</dbReference>
<feature type="transmembrane region" description="Helical" evidence="11">
    <location>
        <begin position="100"/>
        <end position="121"/>
    </location>
</feature>